<dbReference type="EMBL" id="BAAAOF010000004">
    <property type="protein sequence ID" value="GAA1929459.1"/>
    <property type="molecule type" value="Genomic_DNA"/>
</dbReference>
<organism evidence="1 2">
    <name type="scientific">Microbacterium aoyamense</name>
    <dbReference type="NCBI Taxonomy" id="344166"/>
    <lineage>
        <taxon>Bacteria</taxon>
        <taxon>Bacillati</taxon>
        <taxon>Actinomycetota</taxon>
        <taxon>Actinomycetes</taxon>
        <taxon>Micrococcales</taxon>
        <taxon>Microbacteriaceae</taxon>
        <taxon>Microbacterium</taxon>
    </lineage>
</organism>
<evidence type="ECO:0000313" key="1">
    <source>
        <dbReference type="EMBL" id="GAA1929459.1"/>
    </source>
</evidence>
<dbReference type="Proteomes" id="UP001501343">
    <property type="component" value="Unassembled WGS sequence"/>
</dbReference>
<name>A0ABN2PU41_9MICO</name>
<keyword evidence="2" id="KW-1185">Reference proteome</keyword>
<accession>A0ABN2PU41</accession>
<gene>
    <name evidence="1" type="ORF">GCM10009775_21890</name>
</gene>
<reference evidence="1 2" key="1">
    <citation type="journal article" date="2019" name="Int. J. Syst. Evol. Microbiol.">
        <title>The Global Catalogue of Microorganisms (GCM) 10K type strain sequencing project: providing services to taxonomists for standard genome sequencing and annotation.</title>
        <authorList>
            <consortium name="The Broad Institute Genomics Platform"/>
            <consortium name="The Broad Institute Genome Sequencing Center for Infectious Disease"/>
            <person name="Wu L."/>
            <person name="Ma J."/>
        </authorList>
    </citation>
    <scope>NUCLEOTIDE SEQUENCE [LARGE SCALE GENOMIC DNA]</scope>
    <source>
        <strain evidence="1 2">JCM 14900</strain>
    </source>
</reference>
<proteinExistence type="predicted"/>
<dbReference type="Gene3D" id="2.60.40.3440">
    <property type="match status" value="1"/>
</dbReference>
<evidence type="ECO:0000313" key="2">
    <source>
        <dbReference type="Proteomes" id="UP001501343"/>
    </source>
</evidence>
<protein>
    <submittedName>
        <fullName evidence="1">Ig-like domain-containing protein</fullName>
    </submittedName>
</protein>
<sequence>MRRRVVGGIAAVTAATALVIGASIVWPGLDAKETPDVDAAVWALQTADGKRYARVNTSVGELDTVRSISNPDLVAQSPTGAYVFSDSLSKVTRIDEAMPTDLDAEALQSSTSTPGGTVDVATADDFVAYLTDAGTVFAGRLSDETIPQVDPTGEDEDEPQYTADAIAVDDRGNLFLYSRQDASVIRYDIAGAVVRARDALTAEGLATPVITAAGGAWAVVDADDGDVWLEGADAPAATPTTGPVVVGDADSSGDAIYLADESSVVKVPVDGSTITSPFGLDSVLGTPARPLIHDGLVYAAWLGQGDAGGTFWPGEGIGQTLDYDGGTLAGQRRPMFVENGESIVLNETRSGWVWTIPDGDIVASSQDWTLDDNIAPAVETSDEQLSVMLDPKPPVAEPDAFGVRAGSLASLPVLMNDHDPNEDVLTIDPASVTGLDPGFGTVSITDSGQRLAVRLAPGASGTATFSYAVTDGTSEGGLVSPPATVTLTVVPEADNAAPEWCGVAGCLLDWPEPEVSRDGTVTIPVLQGWVDPDGDPLLLLSAEIVSGGGSAVATPAGDVVYQHSDDGRTEDLTVEIAVTVADTRGGETQKQLNVRVSSQPELSVESFAVTEELGSGTTIDVAPHVTGTTGVLSLESVRVLDDAPASATIVGGTTGFDFSPRSAGTYRVDFTLTDGTDDASGTVRITVLPDGAVPPLTTAPVVAFVRPQEDATVDVFTAVSNPTNRVLLLSDLVPIADPGATMSVDAVGQNYLRVSGTTATGAPGRLGTVRYTVSDGTEDEGASVEGEATVYLLPVAPALAPIAVDDTVAVRAGAQVDIPVLENDISPSGGRPTLDPSSVTSTGDALAFGSGDLVRYLAPEEPGEYTVQYSVFTTGAPLLADTALVRITVLADDANRAPLPETLEGRVLSGQSTSIEFDGFGMDPDGDVVTLDRIVAQPDRGSAAIAADGASIVYTSVPGDKGPVSFTYRVVDEFGETGQGTVRIGILDEQSNPSPITYTDYVQVQAGATNTIRVSPVSNDLDPVGGTLEVTGVRPDAPPALVDGEPNPEYERLADHLVAIDESTVVISAGETPGTLAFLYDVESSSGNTARGLIVVKVVRESVPDYPVVADTILTAETREDFPEGVDVLTGKVTWSGGDIEELTLEPWSTSSDVTADGWELQGSLTARTRVIPFVVSGTGATGEVTTYAFLRVPGDDDLTLALRPGFTPPSVEELQSTTFDLARLVARPRGSRLEIGPDLVTSGARINATCAVESGTVVRYDAGSGAPWGDTCRVPVRIAGQEDWTVLFVPITVRALDPQPELRAGSLTVAPGDTATFDLKTMTTWQLRSGWDDITYDLVYDGTAFDVTRDGAIVTVTGRDRAVPGTDEVALVSVTSHADVAPVRLILRVGAAPSTLARGGVLSQQCSQASGASCVIDVVGASGEVNPLPGTPLELIAVSDAGSCVGVTFRALTATAVEASWTPDAPGATCIARFSLKDAQGRRTNGDRDGTLNLDLLGYPKAPATVAQSGFGDETLTLRVDPGDARLAYPALTEFIVRSNGVVVARCTADGACPTLTAPNGEKRVYEAFAVNAIGESRASVRTTAWAYDPPEPPRSVTAAPVVTSGGAGGVVSLAIEGLDPAKAGSVEITSPTGERMQVALPPGQSRIDVPAYNVGSNAPSVISVTPFSRFDPPPVVGGSPSGPTVTVTANGVGAPLAPVLNLSSVSTGGGQSTVTATASAQLNGAGSALRFGIVPQGQRCTVRANGETATFRGLPDGEEYAFTMCVESIALGGVSFGSATVTQTVRAQQSLQPPTGYTFAVDATPDIVDGRAQWVIRAAPRSDEAPPNRNVAELSGVPSTVFGVDPGIRVRYVHSVWGTATEWAAVTPAPGSAPYQVQANWSVASCVGGSPLSAVGSSSTDAAGNGASIVFGNAGLRYYDAAGALLPHEAGSWIVPVGATRVEGISVTASWNQPWGLSAASSEFAAICDPNNPPAPPAIEEPAP</sequence>
<dbReference type="RefSeq" id="WP_248148473.1">
    <property type="nucleotide sequence ID" value="NZ_BAAAOF010000004.1"/>
</dbReference>
<dbReference type="Pfam" id="PF17963">
    <property type="entry name" value="Big_9"/>
    <property type="match status" value="3"/>
</dbReference>
<comment type="caution">
    <text evidence="1">The sequence shown here is derived from an EMBL/GenBank/DDBJ whole genome shotgun (WGS) entry which is preliminary data.</text>
</comment>